<gene>
    <name evidence="2" type="ORF">TKK_003520</name>
</gene>
<dbReference type="PROSITE" id="PS51257">
    <property type="entry name" value="PROKAR_LIPOPROTEIN"/>
    <property type="match status" value="1"/>
</dbReference>
<comment type="caution">
    <text evidence="2">The sequence shown here is derived from an EMBL/GenBank/DDBJ whole genome shotgun (WGS) entry which is preliminary data.</text>
</comment>
<sequence length="172" mass="19925">MLLRSCILFSLSYISVISCQQVKITSAQLNYLNLDYININTYSADLKKVNSTYTALPLHWGVIQDFPKNTLAIIRYKDSSLKEERGRQSFVVKICDKNDPYRKALPPFLLKLTEEGNCIKKGEYEFSDAGQFQFYKILPEEVITGYYFDTVNWIKTDDILIKKLHISSKSNK</sequence>
<feature type="signal peptide" evidence="1">
    <location>
        <begin position="1"/>
        <end position="19"/>
    </location>
</feature>
<evidence type="ECO:0000256" key="1">
    <source>
        <dbReference type="SAM" id="SignalP"/>
    </source>
</evidence>
<dbReference type="EMBL" id="JBJJXI010000028">
    <property type="protein sequence ID" value="KAL3403855.1"/>
    <property type="molecule type" value="Genomic_DNA"/>
</dbReference>
<protein>
    <submittedName>
        <fullName evidence="2">Uncharacterized protein</fullName>
    </submittedName>
</protein>
<evidence type="ECO:0000313" key="2">
    <source>
        <dbReference type="EMBL" id="KAL3403855.1"/>
    </source>
</evidence>
<keyword evidence="3" id="KW-1185">Reference proteome</keyword>
<organism evidence="2 3">
    <name type="scientific">Trichogramma kaykai</name>
    <dbReference type="NCBI Taxonomy" id="54128"/>
    <lineage>
        <taxon>Eukaryota</taxon>
        <taxon>Metazoa</taxon>
        <taxon>Ecdysozoa</taxon>
        <taxon>Arthropoda</taxon>
        <taxon>Hexapoda</taxon>
        <taxon>Insecta</taxon>
        <taxon>Pterygota</taxon>
        <taxon>Neoptera</taxon>
        <taxon>Endopterygota</taxon>
        <taxon>Hymenoptera</taxon>
        <taxon>Apocrita</taxon>
        <taxon>Proctotrupomorpha</taxon>
        <taxon>Chalcidoidea</taxon>
        <taxon>Trichogrammatidae</taxon>
        <taxon>Trichogramma</taxon>
    </lineage>
</organism>
<reference evidence="2 3" key="1">
    <citation type="journal article" date="2024" name="bioRxiv">
        <title>A reference genome for Trichogramma kaykai: A tiny desert-dwelling parasitoid wasp with competing sex-ratio distorters.</title>
        <authorList>
            <person name="Culotta J."/>
            <person name="Lindsey A.R."/>
        </authorList>
    </citation>
    <scope>NUCLEOTIDE SEQUENCE [LARGE SCALE GENOMIC DNA]</scope>
    <source>
        <strain evidence="2 3">KSX58</strain>
    </source>
</reference>
<dbReference type="AlphaFoldDB" id="A0ABD2XFC6"/>
<feature type="chain" id="PRO_5044866581" evidence="1">
    <location>
        <begin position="20"/>
        <end position="172"/>
    </location>
</feature>
<name>A0ABD2XFC6_9HYME</name>
<accession>A0ABD2XFC6</accession>
<proteinExistence type="predicted"/>
<evidence type="ECO:0000313" key="3">
    <source>
        <dbReference type="Proteomes" id="UP001627154"/>
    </source>
</evidence>
<keyword evidence="1" id="KW-0732">Signal</keyword>
<dbReference type="Proteomes" id="UP001627154">
    <property type="component" value="Unassembled WGS sequence"/>
</dbReference>